<protein>
    <submittedName>
        <fullName evidence="3">Uncharacterized protein</fullName>
    </submittedName>
</protein>
<keyword evidence="2" id="KW-0812">Transmembrane</keyword>
<feature type="transmembrane region" description="Helical" evidence="2">
    <location>
        <begin position="49"/>
        <end position="66"/>
    </location>
</feature>
<comment type="caution">
    <text evidence="3">The sequence shown here is derived from an EMBL/GenBank/DDBJ whole genome shotgun (WGS) entry which is preliminary data.</text>
</comment>
<reference evidence="3 4" key="1">
    <citation type="journal article" date="2019" name="Genome Biol. Evol.">
        <title>Whole-Genome Sequencing of the Giant Devil Catfish, Bagarius yarrelli.</title>
        <authorList>
            <person name="Jiang W."/>
            <person name="Lv Y."/>
            <person name="Cheng L."/>
            <person name="Yang K."/>
            <person name="Chao B."/>
            <person name="Wang X."/>
            <person name="Li Y."/>
            <person name="Pan X."/>
            <person name="You X."/>
            <person name="Zhang Y."/>
            <person name="Yang J."/>
            <person name="Li J."/>
            <person name="Zhang X."/>
            <person name="Liu S."/>
            <person name="Sun C."/>
            <person name="Yang J."/>
            <person name="Shi Q."/>
        </authorList>
    </citation>
    <scope>NUCLEOTIDE SEQUENCE [LARGE SCALE GENOMIC DNA]</scope>
    <source>
        <strain evidence="3">JWS20170419001</strain>
        <tissue evidence="3">Muscle</tissue>
    </source>
</reference>
<keyword evidence="2" id="KW-1133">Transmembrane helix</keyword>
<name>A0A556V5N4_BAGYA</name>
<evidence type="ECO:0000256" key="1">
    <source>
        <dbReference type="SAM" id="MobiDB-lite"/>
    </source>
</evidence>
<gene>
    <name evidence="3" type="ORF">Baya_13313</name>
</gene>
<sequence length="112" mass="12579">MGKKGRERERILPSEFARAGSQEKEKRAGERGGGSITVSCRGRQQRKRILYDIAAIITATTLLLLIPHSSSSNSSTNTRSKGHQLLPNLITVWRDIMLIACSRRRLYKLDTV</sequence>
<feature type="compositionally biased region" description="Basic and acidic residues" evidence="1">
    <location>
        <begin position="21"/>
        <end position="30"/>
    </location>
</feature>
<organism evidence="3 4">
    <name type="scientific">Bagarius yarrelli</name>
    <name type="common">Goonch</name>
    <name type="synonym">Bagrus yarrelli</name>
    <dbReference type="NCBI Taxonomy" id="175774"/>
    <lineage>
        <taxon>Eukaryota</taxon>
        <taxon>Metazoa</taxon>
        <taxon>Chordata</taxon>
        <taxon>Craniata</taxon>
        <taxon>Vertebrata</taxon>
        <taxon>Euteleostomi</taxon>
        <taxon>Actinopterygii</taxon>
        <taxon>Neopterygii</taxon>
        <taxon>Teleostei</taxon>
        <taxon>Ostariophysi</taxon>
        <taxon>Siluriformes</taxon>
        <taxon>Sisoridae</taxon>
        <taxon>Sisorinae</taxon>
        <taxon>Bagarius</taxon>
    </lineage>
</organism>
<dbReference type="AlphaFoldDB" id="A0A556V5N4"/>
<keyword evidence="2" id="KW-0472">Membrane</keyword>
<dbReference type="Proteomes" id="UP000319801">
    <property type="component" value="Unassembled WGS sequence"/>
</dbReference>
<keyword evidence="4" id="KW-1185">Reference proteome</keyword>
<proteinExistence type="predicted"/>
<evidence type="ECO:0000256" key="2">
    <source>
        <dbReference type="SAM" id="Phobius"/>
    </source>
</evidence>
<feature type="region of interest" description="Disordered" evidence="1">
    <location>
        <begin position="1"/>
        <end position="39"/>
    </location>
</feature>
<dbReference type="EMBL" id="VCAZ01000128">
    <property type="protein sequence ID" value="TSV81483.1"/>
    <property type="molecule type" value="Genomic_DNA"/>
</dbReference>
<evidence type="ECO:0000313" key="3">
    <source>
        <dbReference type="EMBL" id="TSV81483.1"/>
    </source>
</evidence>
<accession>A0A556V5N4</accession>
<feature type="compositionally biased region" description="Basic and acidic residues" evidence="1">
    <location>
        <begin position="1"/>
        <end position="12"/>
    </location>
</feature>
<evidence type="ECO:0000313" key="4">
    <source>
        <dbReference type="Proteomes" id="UP000319801"/>
    </source>
</evidence>